<dbReference type="GO" id="GO:0030248">
    <property type="term" value="F:cellulose binding"/>
    <property type="evidence" value="ECO:0007669"/>
    <property type="project" value="InterPro"/>
</dbReference>
<keyword evidence="3" id="KW-0964">Secreted</keyword>
<dbReference type="PROSITE" id="PS00562">
    <property type="entry name" value="CBM1_1"/>
    <property type="match status" value="1"/>
</dbReference>
<evidence type="ECO:0000256" key="15">
    <source>
        <dbReference type="ARBA" id="ARBA00047174"/>
    </source>
</evidence>
<dbReference type="EMBL" id="ML119054">
    <property type="protein sequence ID" value="ROT39097.1"/>
    <property type="molecule type" value="Genomic_DNA"/>
</dbReference>
<dbReference type="InterPro" id="IPR000254">
    <property type="entry name" value="CBD"/>
</dbReference>
<keyword evidence="9" id="KW-0503">Monooxygenase</keyword>
<dbReference type="Proteomes" id="UP000272025">
    <property type="component" value="Unassembled WGS sequence"/>
</dbReference>
<keyword evidence="6" id="KW-0136">Cellulose degradation</keyword>
<evidence type="ECO:0000256" key="2">
    <source>
        <dbReference type="ARBA" id="ARBA00004613"/>
    </source>
</evidence>
<dbReference type="Pfam" id="PF03443">
    <property type="entry name" value="AA9"/>
    <property type="match status" value="1"/>
</dbReference>
<evidence type="ECO:0000313" key="19">
    <source>
        <dbReference type="EMBL" id="ROT39097.1"/>
    </source>
</evidence>
<dbReference type="PANTHER" id="PTHR33353">
    <property type="entry name" value="PUTATIVE (AFU_ORTHOLOGUE AFUA_1G12560)-RELATED"/>
    <property type="match status" value="1"/>
</dbReference>
<evidence type="ECO:0000256" key="5">
    <source>
        <dbReference type="ARBA" id="ARBA00022729"/>
    </source>
</evidence>
<keyword evidence="10" id="KW-1015">Disulfide bond</keyword>
<dbReference type="Pfam" id="PF00734">
    <property type="entry name" value="CBM_1"/>
    <property type="match status" value="1"/>
</dbReference>
<keyword evidence="7" id="KW-0560">Oxidoreductase</keyword>
<dbReference type="RefSeq" id="XP_028466903.1">
    <property type="nucleotide sequence ID" value="XM_028608005.1"/>
</dbReference>
<evidence type="ECO:0000256" key="9">
    <source>
        <dbReference type="ARBA" id="ARBA00023033"/>
    </source>
</evidence>
<dbReference type="OrthoDB" id="4849160at2759"/>
<evidence type="ECO:0000256" key="8">
    <source>
        <dbReference type="ARBA" id="ARBA00023008"/>
    </source>
</evidence>
<name>A0A3N2PX77_SODAK</name>
<feature type="region of interest" description="Disordered" evidence="16">
    <location>
        <begin position="266"/>
        <end position="327"/>
    </location>
</feature>
<dbReference type="SMART" id="SM00236">
    <property type="entry name" value="fCBD"/>
    <property type="match status" value="1"/>
</dbReference>
<gene>
    <name evidence="19" type="ORF">SODALDRAFT_276181</name>
</gene>
<evidence type="ECO:0000256" key="11">
    <source>
        <dbReference type="ARBA" id="ARBA00023277"/>
    </source>
</evidence>
<dbReference type="GO" id="GO:0046872">
    <property type="term" value="F:metal ion binding"/>
    <property type="evidence" value="ECO:0007669"/>
    <property type="project" value="UniProtKB-KW"/>
</dbReference>
<evidence type="ECO:0000313" key="20">
    <source>
        <dbReference type="Proteomes" id="UP000272025"/>
    </source>
</evidence>
<comment type="subcellular location">
    <subcellularLocation>
        <location evidence="2">Secreted</location>
    </subcellularLocation>
</comment>
<dbReference type="AlphaFoldDB" id="A0A3N2PX77"/>
<evidence type="ECO:0000259" key="18">
    <source>
        <dbReference type="PROSITE" id="PS51164"/>
    </source>
</evidence>
<dbReference type="InterPro" id="IPR049892">
    <property type="entry name" value="AA9"/>
</dbReference>
<evidence type="ECO:0000256" key="14">
    <source>
        <dbReference type="ARBA" id="ARBA00045077"/>
    </source>
</evidence>
<reference evidence="19 20" key="1">
    <citation type="journal article" date="2018" name="Mol. Ecol.">
        <title>The obligate alkalophilic soda-lake fungus Sodiomyces alkalinus has shifted to a protein diet.</title>
        <authorList>
            <person name="Grum-Grzhimaylo A.A."/>
            <person name="Falkoski D.L."/>
            <person name="van den Heuvel J."/>
            <person name="Valero-Jimenez C.A."/>
            <person name="Min B."/>
            <person name="Choi I.G."/>
            <person name="Lipzen A."/>
            <person name="Daum C.G."/>
            <person name="Aanen D.K."/>
            <person name="Tsang A."/>
            <person name="Henrissat B."/>
            <person name="Bilanenko E.N."/>
            <person name="de Vries R.P."/>
            <person name="van Kan J.A.L."/>
            <person name="Grigoriev I.V."/>
            <person name="Debets A.J.M."/>
        </authorList>
    </citation>
    <scope>NUCLEOTIDE SEQUENCE [LARGE SCALE GENOMIC DNA]</scope>
    <source>
        <strain evidence="19 20">F11</strain>
    </source>
</reference>
<keyword evidence="11" id="KW-0119">Carbohydrate metabolism</keyword>
<organism evidence="19 20">
    <name type="scientific">Sodiomyces alkalinus (strain CBS 110278 / VKM F-3762 / F11)</name>
    <name type="common">Alkaliphilic filamentous fungus</name>
    <dbReference type="NCBI Taxonomy" id="1314773"/>
    <lineage>
        <taxon>Eukaryota</taxon>
        <taxon>Fungi</taxon>
        <taxon>Dikarya</taxon>
        <taxon>Ascomycota</taxon>
        <taxon>Pezizomycotina</taxon>
        <taxon>Sordariomycetes</taxon>
        <taxon>Hypocreomycetidae</taxon>
        <taxon>Glomerellales</taxon>
        <taxon>Plectosphaerellaceae</taxon>
        <taxon>Sodiomyces</taxon>
    </lineage>
</organism>
<keyword evidence="8" id="KW-0186">Copper</keyword>
<proteinExistence type="inferred from homology"/>
<evidence type="ECO:0000256" key="10">
    <source>
        <dbReference type="ARBA" id="ARBA00023157"/>
    </source>
</evidence>
<dbReference type="GO" id="GO:0004497">
    <property type="term" value="F:monooxygenase activity"/>
    <property type="evidence" value="ECO:0007669"/>
    <property type="project" value="UniProtKB-KW"/>
</dbReference>
<dbReference type="EC" id="1.14.99.56" evidence="15"/>
<feature type="chain" id="PRO_5017987180" description="lytic cellulose monooxygenase (C4-dehydrogenating)" evidence="17">
    <location>
        <begin position="22"/>
        <end position="351"/>
    </location>
</feature>
<keyword evidence="12" id="KW-0624">Polysaccharide degradation</keyword>
<feature type="domain" description="CBM1" evidence="18">
    <location>
        <begin position="313"/>
        <end position="349"/>
    </location>
</feature>
<dbReference type="InterPro" id="IPR035971">
    <property type="entry name" value="CBD_sf"/>
</dbReference>
<protein>
    <recommendedName>
        <fullName evidence="15">lytic cellulose monooxygenase (C4-dehydrogenating)</fullName>
        <ecNumber evidence="15">1.14.99.56</ecNumber>
    </recommendedName>
</protein>
<sequence>MVLSKLAGLFTALAAVGQVAGHGYVSNIIINGVSYTNYNPNSDWYQPPASRPVRAGWAAEQMDLGFVAPNAYGSPDIICHRQATPGQGHIRVAAGDVITLQWTDWPESHKGPVFDHLARCDGHCSTANKQDLRWFKIDGAGLVSAPNTFAADLLVQNSDQWSVRIPSNVAPGHYVLRHEILALHSASQPNGAQSYPQCINLEITGSGSSTFPGTAGTQLLSPNEAGVVFNVWAPVSSYPVPGGAIVQGGTSMIPQSVVRATATGTVTPAGQATPPPGPPPTNPPPTNPPPTNPPPTNPPPTNPPPTNPPPSSGGAPHWGQCGGQGWPGPHTCQSGATCTPLNDYYHQCIPN</sequence>
<accession>A0A3N2PX77</accession>
<evidence type="ECO:0000256" key="17">
    <source>
        <dbReference type="SAM" id="SignalP"/>
    </source>
</evidence>
<dbReference type="PROSITE" id="PS51164">
    <property type="entry name" value="CBM1_2"/>
    <property type="match status" value="1"/>
</dbReference>
<keyword evidence="5 17" id="KW-0732">Signal</keyword>
<evidence type="ECO:0000256" key="12">
    <source>
        <dbReference type="ARBA" id="ARBA00023326"/>
    </source>
</evidence>
<dbReference type="PANTHER" id="PTHR33353:SF36">
    <property type="entry name" value="ENDO-BETA-1,4-GLUCANASE D"/>
    <property type="match status" value="1"/>
</dbReference>
<dbReference type="GO" id="GO:0005576">
    <property type="term" value="C:extracellular region"/>
    <property type="evidence" value="ECO:0007669"/>
    <property type="project" value="UniProtKB-SubCell"/>
</dbReference>
<feature type="compositionally biased region" description="Pro residues" evidence="16">
    <location>
        <begin position="273"/>
        <end position="311"/>
    </location>
</feature>
<dbReference type="Gene3D" id="2.70.50.70">
    <property type="match status" value="1"/>
</dbReference>
<evidence type="ECO:0000256" key="16">
    <source>
        <dbReference type="SAM" id="MobiDB-lite"/>
    </source>
</evidence>
<dbReference type="STRING" id="1314773.A0A3N2PX77"/>
<evidence type="ECO:0000256" key="3">
    <source>
        <dbReference type="ARBA" id="ARBA00022525"/>
    </source>
</evidence>
<dbReference type="InterPro" id="IPR005103">
    <property type="entry name" value="AA9_LPMO"/>
</dbReference>
<dbReference type="GeneID" id="39576483"/>
<comment type="cofactor">
    <cofactor evidence="1">
        <name>Cu(2+)</name>
        <dbReference type="ChEBI" id="CHEBI:29036"/>
    </cofactor>
</comment>
<evidence type="ECO:0000256" key="1">
    <source>
        <dbReference type="ARBA" id="ARBA00001973"/>
    </source>
</evidence>
<dbReference type="CDD" id="cd21175">
    <property type="entry name" value="LPMO_AA9"/>
    <property type="match status" value="1"/>
</dbReference>
<comment type="similarity">
    <text evidence="13">Belongs to the polysaccharide monooxygenase AA9 family.</text>
</comment>
<evidence type="ECO:0000256" key="4">
    <source>
        <dbReference type="ARBA" id="ARBA00022723"/>
    </source>
</evidence>
<keyword evidence="20" id="KW-1185">Reference proteome</keyword>
<dbReference type="GO" id="GO:0030245">
    <property type="term" value="P:cellulose catabolic process"/>
    <property type="evidence" value="ECO:0007669"/>
    <property type="project" value="UniProtKB-KW"/>
</dbReference>
<feature type="signal peptide" evidence="17">
    <location>
        <begin position="1"/>
        <end position="21"/>
    </location>
</feature>
<dbReference type="SUPFAM" id="SSF57180">
    <property type="entry name" value="Cellulose-binding domain"/>
    <property type="match status" value="1"/>
</dbReference>
<keyword evidence="4" id="KW-0479">Metal-binding</keyword>
<evidence type="ECO:0000256" key="7">
    <source>
        <dbReference type="ARBA" id="ARBA00023002"/>
    </source>
</evidence>
<evidence type="ECO:0000256" key="6">
    <source>
        <dbReference type="ARBA" id="ARBA00023001"/>
    </source>
</evidence>
<evidence type="ECO:0000256" key="13">
    <source>
        <dbReference type="ARBA" id="ARBA00044502"/>
    </source>
</evidence>
<comment type="catalytic activity">
    <reaction evidence="14">
        <text>[(1-&gt;4)-beta-D-glucosyl]n+m + reduced acceptor + O2 = 4-dehydro-beta-D-glucosyl-[(1-&gt;4)-beta-D-glucosyl]n-1 + [(1-&gt;4)-beta-D-glucosyl]m + acceptor + H2O.</text>
        <dbReference type="EC" id="1.14.99.56"/>
    </reaction>
</comment>